<organism evidence="7 8">
    <name type="scientific">Trypanosoma cruzi marinkellei</name>
    <dbReference type="NCBI Taxonomy" id="85056"/>
    <lineage>
        <taxon>Eukaryota</taxon>
        <taxon>Discoba</taxon>
        <taxon>Euglenozoa</taxon>
        <taxon>Kinetoplastea</taxon>
        <taxon>Metakinetoplastina</taxon>
        <taxon>Trypanosomatida</taxon>
        <taxon>Trypanosomatidae</taxon>
        <taxon>Trypanosoma</taxon>
        <taxon>Schizotrypanum</taxon>
    </lineage>
</organism>
<keyword evidence="8" id="KW-1185">Reference proteome</keyword>
<feature type="transmembrane region" description="Helical" evidence="6">
    <location>
        <begin position="12"/>
        <end position="35"/>
    </location>
</feature>
<keyword evidence="4 6" id="KW-1133">Transmembrane helix</keyword>
<evidence type="ECO:0000313" key="8">
    <source>
        <dbReference type="Proteomes" id="UP000007350"/>
    </source>
</evidence>
<evidence type="ECO:0008006" key="9">
    <source>
        <dbReference type="Google" id="ProtNLM"/>
    </source>
</evidence>
<dbReference type="Proteomes" id="UP000007350">
    <property type="component" value="Unassembled WGS sequence"/>
</dbReference>
<keyword evidence="3 6" id="KW-0812">Transmembrane</keyword>
<reference evidence="7 8" key="1">
    <citation type="journal article" date="2012" name="BMC Genomics">
        <title>Comparative genomic analysis of human infective Trypanosoma cruzi lineages with the bat-restricted subspecies T. cruzi marinkellei.</title>
        <authorList>
            <person name="Franzen O."/>
            <person name="Talavera-Lopez C."/>
            <person name="Ochaya S."/>
            <person name="Butler C.E."/>
            <person name="Messenger L.A."/>
            <person name="Lewis M.D."/>
            <person name="Llewellyn M.S."/>
            <person name="Marinkelle C.J."/>
            <person name="Tyler K.M."/>
            <person name="Miles M.A."/>
            <person name="Andersson B."/>
        </authorList>
    </citation>
    <scope>NUCLEOTIDE SEQUENCE [LARGE SCALE GENOMIC DNA]</scope>
    <source>
        <strain evidence="7 8">B7</strain>
    </source>
</reference>
<evidence type="ECO:0000256" key="6">
    <source>
        <dbReference type="SAM" id="Phobius"/>
    </source>
</evidence>
<accession>K2NB77</accession>
<feature type="transmembrane region" description="Helical" evidence="6">
    <location>
        <begin position="325"/>
        <end position="345"/>
    </location>
</feature>
<name>K2NB77_TRYCR</name>
<dbReference type="Pfam" id="PF08449">
    <property type="entry name" value="UAA"/>
    <property type="match status" value="2"/>
</dbReference>
<keyword evidence="5 6" id="KW-0472">Membrane</keyword>
<dbReference type="GO" id="GO:0046964">
    <property type="term" value="F:3'-phosphoadenosine 5'-phosphosulfate transmembrane transporter activity"/>
    <property type="evidence" value="ECO:0007669"/>
    <property type="project" value="TreeGrafter"/>
</dbReference>
<protein>
    <recommendedName>
        <fullName evidence="9">UDP-galactose transporter</fullName>
    </recommendedName>
</protein>
<evidence type="ECO:0000256" key="3">
    <source>
        <dbReference type="ARBA" id="ARBA00022692"/>
    </source>
</evidence>
<feature type="transmembrane region" description="Helical" evidence="6">
    <location>
        <begin position="97"/>
        <end position="117"/>
    </location>
</feature>
<feature type="transmembrane region" description="Helical" evidence="6">
    <location>
        <begin position="366"/>
        <end position="386"/>
    </location>
</feature>
<feature type="transmembrane region" description="Helical" evidence="6">
    <location>
        <begin position="177"/>
        <end position="196"/>
    </location>
</feature>
<dbReference type="GO" id="GO:0005789">
    <property type="term" value="C:endoplasmic reticulum membrane"/>
    <property type="evidence" value="ECO:0007669"/>
    <property type="project" value="TreeGrafter"/>
</dbReference>
<comment type="caution">
    <text evidence="7">The sequence shown here is derived from an EMBL/GenBank/DDBJ whole genome shotgun (WGS) entry which is preliminary data.</text>
</comment>
<dbReference type="OrthoDB" id="438495at2759"/>
<evidence type="ECO:0000256" key="2">
    <source>
        <dbReference type="ARBA" id="ARBA00022448"/>
    </source>
</evidence>
<feature type="transmembrane region" description="Helical" evidence="6">
    <location>
        <begin position="398"/>
        <end position="418"/>
    </location>
</feature>
<feature type="transmembrane region" description="Helical" evidence="6">
    <location>
        <begin position="138"/>
        <end position="157"/>
    </location>
</feature>
<comment type="subcellular location">
    <subcellularLocation>
        <location evidence="1">Membrane</location>
        <topology evidence="1">Multi-pass membrane protein</topology>
    </subcellularLocation>
</comment>
<keyword evidence="2" id="KW-0813">Transport</keyword>
<proteinExistence type="predicted"/>
<feature type="transmembrane region" description="Helical" evidence="6">
    <location>
        <begin position="293"/>
        <end position="310"/>
    </location>
</feature>
<feature type="transmembrane region" description="Helical" evidence="6">
    <location>
        <begin position="454"/>
        <end position="470"/>
    </location>
</feature>
<dbReference type="EMBL" id="AHKC01021161">
    <property type="protein sequence ID" value="EKF26307.1"/>
    <property type="molecule type" value="Genomic_DNA"/>
</dbReference>
<gene>
    <name evidence="7" type="ORF">MOQ_010011</name>
</gene>
<dbReference type="AlphaFoldDB" id="K2NB77"/>
<evidence type="ECO:0000256" key="1">
    <source>
        <dbReference type="ARBA" id="ARBA00004141"/>
    </source>
</evidence>
<evidence type="ECO:0000313" key="7">
    <source>
        <dbReference type="EMBL" id="EKF26307.1"/>
    </source>
</evidence>
<evidence type="ECO:0000256" key="4">
    <source>
        <dbReference type="ARBA" id="ARBA00022989"/>
    </source>
</evidence>
<dbReference type="InterPro" id="IPR013657">
    <property type="entry name" value="SCL35B1-4/HUT1"/>
</dbReference>
<evidence type="ECO:0000256" key="5">
    <source>
        <dbReference type="ARBA" id="ARBA00023136"/>
    </source>
</evidence>
<dbReference type="PANTHER" id="PTHR10778:SF8">
    <property type="entry name" value="ADENOSINE 3'-PHOSPHO 5'-PHOSPHOSULFATE TRANSPORTER 2"/>
    <property type="match status" value="1"/>
</dbReference>
<dbReference type="GO" id="GO:0000139">
    <property type="term" value="C:Golgi membrane"/>
    <property type="evidence" value="ECO:0007669"/>
    <property type="project" value="TreeGrafter"/>
</dbReference>
<sequence>MFFFFFVCVRMYALYASLVLLLLWGVLLVAVFWLTKREYFEGYYRFFLEKWTDMPETQRQRGSTNRLLVLSICVLLFHVLTSLVQEAVFYIPGFHHTLLLTFSQALCLSCFAFVQLCRSLSVPSSSSPWRRIVDARRVPLFTYFAISLMNTTSVYLTNEASRLLSFSTQVVFKSSKLLIVWLVRYVAIELPARIGMARRVSKCAENGARAYRRSSDTEALSAEKQFGHVSVKVLDSISEGRVPTKEGPLGAADIGGHSNNCDIAVTFSTGNNSNETGVNGIVAMENTQIVKEVLSCIIVVSGLVIFTYATKETHNKKGSLKEGGWWPVISGVTGILLALLCDALIYLGEEKYCFMKHNASHEEVQFYIFLFSLINGFFSLVLSGGFADAVEFVSMHHVFITLLLVCSFFSYSGTFFLLRIVSEYNSSTAAMVTSVRKMMTVLCSYIVYPKPFGFLHFVGVTFVMGGIWQYEEARRMRNTSAERNKADTVHKEDELCA</sequence>
<dbReference type="PANTHER" id="PTHR10778">
    <property type="entry name" value="SOLUTE CARRIER FAMILY 35 MEMBER B"/>
    <property type="match status" value="1"/>
</dbReference>
<feature type="transmembrane region" description="Helical" evidence="6">
    <location>
        <begin position="67"/>
        <end position="91"/>
    </location>
</feature>